<evidence type="ECO:0000256" key="2">
    <source>
        <dbReference type="SAM" id="SignalP"/>
    </source>
</evidence>
<dbReference type="EMBL" id="BMKI01000006">
    <property type="protein sequence ID" value="GGC96106.1"/>
    <property type="molecule type" value="Genomic_DNA"/>
</dbReference>
<dbReference type="InterPro" id="IPR018920">
    <property type="entry name" value="EssA/YueC"/>
</dbReference>
<evidence type="ECO:0000313" key="3">
    <source>
        <dbReference type="EMBL" id="GGC96106.1"/>
    </source>
</evidence>
<protein>
    <recommendedName>
        <fullName evidence="5">Type VII secretion protein EssA</fullName>
    </recommendedName>
</protein>
<sequence length="156" mass="17591">MKKLTILLLLVIGLFSFTSTSYAKETLLDNNLDLKTDRLNQNQVDNGKAQSFIAEDRLFDSEMIDKVANAKKVEEKQRQEDEAQFFLTKVPKTKEYDHTQLFAGNDVEYAAAKKEETVEAVSSGAKLLPLVLGLLLVTVVTLVLYHSRKRGQQNGR</sequence>
<organism evidence="3 4">
    <name type="scientific">Enterococcus wangshanyuanii</name>
    <dbReference type="NCBI Taxonomy" id="2005703"/>
    <lineage>
        <taxon>Bacteria</taxon>
        <taxon>Bacillati</taxon>
        <taxon>Bacillota</taxon>
        <taxon>Bacilli</taxon>
        <taxon>Lactobacillales</taxon>
        <taxon>Enterococcaceae</taxon>
        <taxon>Enterococcus</taxon>
    </lineage>
</organism>
<keyword evidence="1" id="KW-0472">Membrane</keyword>
<feature type="transmembrane region" description="Helical" evidence="1">
    <location>
        <begin position="127"/>
        <end position="146"/>
    </location>
</feature>
<name>A0ABQ1PF44_9ENTE</name>
<dbReference type="RefSeq" id="WP_088270420.1">
    <property type="nucleotide sequence ID" value="NZ_BMKI01000006.1"/>
</dbReference>
<feature type="chain" id="PRO_5046813826" description="Type VII secretion protein EssA" evidence="2">
    <location>
        <begin position="24"/>
        <end position="156"/>
    </location>
</feature>
<evidence type="ECO:0000313" key="4">
    <source>
        <dbReference type="Proteomes" id="UP000630615"/>
    </source>
</evidence>
<keyword evidence="2" id="KW-0732">Signal</keyword>
<dbReference type="Proteomes" id="UP000630615">
    <property type="component" value="Unassembled WGS sequence"/>
</dbReference>
<evidence type="ECO:0000256" key="1">
    <source>
        <dbReference type="SAM" id="Phobius"/>
    </source>
</evidence>
<proteinExistence type="predicted"/>
<keyword evidence="1" id="KW-0812">Transmembrane</keyword>
<evidence type="ECO:0008006" key="5">
    <source>
        <dbReference type="Google" id="ProtNLM"/>
    </source>
</evidence>
<gene>
    <name evidence="3" type="ORF">GCM10011573_27190</name>
</gene>
<dbReference type="NCBIfam" id="TIGR03927">
    <property type="entry name" value="T7SS_EssA_Firm"/>
    <property type="match status" value="1"/>
</dbReference>
<feature type="signal peptide" evidence="2">
    <location>
        <begin position="1"/>
        <end position="23"/>
    </location>
</feature>
<accession>A0ABQ1PF44</accession>
<reference evidence="4" key="1">
    <citation type="journal article" date="2019" name="Int. J. Syst. Evol. Microbiol.">
        <title>The Global Catalogue of Microorganisms (GCM) 10K type strain sequencing project: providing services to taxonomists for standard genome sequencing and annotation.</title>
        <authorList>
            <consortium name="The Broad Institute Genomics Platform"/>
            <consortium name="The Broad Institute Genome Sequencing Center for Infectious Disease"/>
            <person name="Wu L."/>
            <person name="Ma J."/>
        </authorList>
    </citation>
    <scope>NUCLEOTIDE SEQUENCE [LARGE SCALE GENOMIC DNA]</scope>
    <source>
        <strain evidence="4">CGMCC 1.15942</strain>
    </source>
</reference>
<keyword evidence="4" id="KW-1185">Reference proteome</keyword>
<comment type="caution">
    <text evidence="3">The sequence shown here is derived from an EMBL/GenBank/DDBJ whole genome shotgun (WGS) entry which is preliminary data.</text>
</comment>
<keyword evidence="1" id="KW-1133">Transmembrane helix</keyword>